<keyword evidence="1" id="KW-0812">Transmembrane</keyword>
<keyword evidence="1" id="KW-0472">Membrane</keyword>
<gene>
    <name evidence="2" type="ORF">SAMN04488522_101216</name>
</gene>
<dbReference type="STRING" id="288992.SAMN04488522_101216"/>
<organism evidence="2 3">
    <name type="scientific">Pedobacter caeni</name>
    <dbReference type="NCBI Taxonomy" id="288992"/>
    <lineage>
        <taxon>Bacteria</taxon>
        <taxon>Pseudomonadati</taxon>
        <taxon>Bacteroidota</taxon>
        <taxon>Sphingobacteriia</taxon>
        <taxon>Sphingobacteriales</taxon>
        <taxon>Sphingobacteriaceae</taxon>
        <taxon>Pedobacter</taxon>
    </lineage>
</organism>
<proteinExistence type="predicted"/>
<keyword evidence="1" id="KW-1133">Transmembrane helix</keyword>
<evidence type="ECO:0000256" key="1">
    <source>
        <dbReference type="SAM" id="Phobius"/>
    </source>
</evidence>
<keyword evidence="3" id="KW-1185">Reference proteome</keyword>
<evidence type="ECO:0000313" key="2">
    <source>
        <dbReference type="EMBL" id="SHE44612.1"/>
    </source>
</evidence>
<dbReference type="EMBL" id="FQUQ01000001">
    <property type="protein sequence ID" value="SHE44612.1"/>
    <property type="molecule type" value="Genomic_DNA"/>
</dbReference>
<feature type="transmembrane region" description="Helical" evidence="1">
    <location>
        <begin position="6"/>
        <end position="23"/>
    </location>
</feature>
<name>A0A1M4TJD5_9SPHI</name>
<protein>
    <submittedName>
        <fullName evidence="2">Uncharacterized protein</fullName>
    </submittedName>
</protein>
<dbReference type="AlphaFoldDB" id="A0A1M4TJD5"/>
<sequence>MNTLIFYALFFGIALLIIYLTNINRNKNYILSVDVLAGLKAIHLDYVKCETFSSGRKGNGYYFSRCELFITEDALVIFGLGRIKWLRQLTGPLILTSNSAAYAFKLPGAKLIKPKNINLNSFGGDIYIEFVQPGFIDTNVEFRLEGISDEHKKRLQFLNTIS</sequence>
<reference evidence="3" key="1">
    <citation type="submission" date="2016-11" db="EMBL/GenBank/DDBJ databases">
        <authorList>
            <person name="Varghese N."/>
            <person name="Submissions S."/>
        </authorList>
    </citation>
    <scope>NUCLEOTIDE SEQUENCE [LARGE SCALE GENOMIC DNA]</scope>
    <source>
        <strain evidence="3">DSM 16990</strain>
    </source>
</reference>
<evidence type="ECO:0000313" key="3">
    <source>
        <dbReference type="Proteomes" id="UP000184287"/>
    </source>
</evidence>
<accession>A0A1M4TJD5</accession>
<dbReference type="Proteomes" id="UP000184287">
    <property type="component" value="Unassembled WGS sequence"/>
</dbReference>